<evidence type="ECO:0000259" key="3">
    <source>
        <dbReference type="Pfam" id="PF00587"/>
    </source>
</evidence>
<dbReference type="PANTHER" id="PTHR11778">
    <property type="entry name" value="SERYL-TRNA SYNTHETASE"/>
    <property type="match status" value="1"/>
</dbReference>
<dbReference type="GO" id="GO:0005524">
    <property type="term" value="F:ATP binding"/>
    <property type="evidence" value="ECO:0007669"/>
    <property type="project" value="InterPro"/>
</dbReference>
<dbReference type="InterPro" id="IPR002317">
    <property type="entry name" value="Ser-tRNA-ligase_type_1"/>
</dbReference>
<comment type="similarity">
    <text evidence="1">Belongs to the class-II aminoacyl-tRNA synthetase family. Type-1 seryl-tRNA synthetase subfamily.</text>
</comment>
<feature type="site" description="Important for serine binding" evidence="2">
    <location>
        <position position="401"/>
    </location>
</feature>
<dbReference type="GO" id="GO:0004828">
    <property type="term" value="F:serine-tRNA ligase activity"/>
    <property type="evidence" value="ECO:0007669"/>
    <property type="project" value="InterPro"/>
</dbReference>
<reference evidence="4 5" key="1">
    <citation type="journal article" date="2024" name="Insects">
        <title>An Improved Chromosome-Level Genome Assembly of the Firefly Pyrocoelia pectoralis.</title>
        <authorList>
            <person name="Fu X."/>
            <person name="Meyer-Rochow V.B."/>
            <person name="Ballantyne L."/>
            <person name="Zhu X."/>
        </authorList>
    </citation>
    <scope>NUCLEOTIDE SEQUENCE [LARGE SCALE GENOMIC DNA]</scope>
    <source>
        <strain evidence="4">XCY_ONT2</strain>
    </source>
</reference>
<dbReference type="GO" id="GO:0006434">
    <property type="term" value="P:seryl-tRNA aminoacylation"/>
    <property type="evidence" value="ECO:0007669"/>
    <property type="project" value="InterPro"/>
</dbReference>
<dbReference type="SUPFAM" id="SSF46589">
    <property type="entry name" value="tRNA-binding arm"/>
    <property type="match status" value="1"/>
</dbReference>
<proteinExistence type="inferred from homology"/>
<evidence type="ECO:0000256" key="2">
    <source>
        <dbReference type="PIRSR" id="PIRSR001529-1"/>
    </source>
</evidence>
<dbReference type="Pfam" id="PF00587">
    <property type="entry name" value="tRNA-synt_2b"/>
    <property type="match status" value="1"/>
</dbReference>
<comment type="caution">
    <text evidence="4">The sequence shown here is derived from an EMBL/GenBank/DDBJ whole genome shotgun (WGS) entry which is preliminary data.</text>
</comment>
<feature type="domain" description="Aminoacyl-tRNA synthetase class II (G/ P/ S/T)" evidence="3">
    <location>
        <begin position="243"/>
        <end position="416"/>
    </location>
</feature>
<dbReference type="InterPro" id="IPR045864">
    <property type="entry name" value="aa-tRNA-synth_II/BPL/LPL"/>
</dbReference>
<evidence type="ECO:0000313" key="5">
    <source>
        <dbReference type="Proteomes" id="UP001329430"/>
    </source>
</evidence>
<dbReference type="EMBL" id="JAVRBK010000005">
    <property type="protein sequence ID" value="KAK5644096.1"/>
    <property type="molecule type" value="Genomic_DNA"/>
</dbReference>
<accession>A0AAN7VEH6</accession>
<dbReference type="Proteomes" id="UP001329430">
    <property type="component" value="Chromosome 5"/>
</dbReference>
<dbReference type="SUPFAM" id="SSF55681">
    <property type="entry name" value="Class II aaRS and biotin synthetases"/>
    <property type="match status" value="1"/>
</dbReference>
<dbReference type="Gene3D" id="3.30.930.10">
    <property type="entry name" value="Bira Bifunctional Protein, Domain 2"/>
    <property type="match status" value="1"/>
</dbReference>
<organism evidence="4 5">
    <name type="scientific">Pyrocoelia pectoralis</name>
    <dbReference type="NCBI Taxonomy" id="417401"/>
    <lineage>
        <taxon>Eukaryota</taxon>
        <taxon>Metazoa</taxon>
        <taxon>Ecdysozoa</taxon>
        <taxon>Arthropoda</taxon>
        <taxon>Hexapoda</taxon>
        <taxon>Insecta</taxon>
        <taxon>Pterygota</taxon>
        <taxon>Neoptera</taxon>
        <taxon>Endopterygota</taxon>
        <taxon>Coleoptera</taxon>
        <taxon>Polyphaga</taxon>
        <taxon>Elateriformia</taxon>
        <taxon>Elateroidea</taxon>
        <taxon>Lampyridae</taxon>
        <taxon>Lampyrinae</taxon>
        <taxon>Pyrocoelia</taxon>
    </lineage>
</organism>
<name>A0AAN7VEH6_9COLE</name>
<evidence type="ECO:0000256" key="1">
    <source>
        <dbReference type="ARBA" id="ARBA00010728"/>
    </source>
</evidence>
<dbReference type="InterPro" id="IPR002314">
    <property type="entry name" value="aa-tRNA-synt_IIb"/>
</dbReference>
<dbReference type="InterPro" id="IPR010978">
    <property type="entry name" value="tRNA-bd_arm"/>
</dbReference>
<protein>
    <recommendedName>
        <fullName evidence="3">Aminoacyl-tRNA synthetase class II (G/ P/ S/T) domain-containing protein</fullName>
    </recommendedName>
</protein>
<sequence>MIRYLHTITRRLSSALYITGDKAQEHFALLIPYIDFDKQLQNKSKLEHSINARRLNVNLEQVEKRWYFFKYLDEQRITLEFVNTEIGKGIRDLLKRGENADELKLQAKLVKEDLKTLKKYLYGVEESAALKILSLPNLLHPDTPEDKERLLFEHLIQPPSSRSHMQIGEHLIKFVNPFFYFLRGDAALFEYSLMNYASSALNSFTHMSNSDFSRTVVIEGCGTDFRDKSVFTLETRMDDDEYARSHLVGGASLYSFMSYFTKHLVIEKRLPMRLMTTARNYTPNSASDANLFSVNQGTALDFFIALKDNDQEINKEFNDLVSQIIATYKALGYHFRLVYVPARNLKNHESLRVAVQMFSSFTQTYIEVGHCSIIDNFLSKRLLFTYSVDKERKFVKIISGTLLKVPPLLACVLENNGQSNNLLSDFLKKFL</sequence>
<dbReference type="PIRSF" id="PIRSF001529">
    <property type="entry name" value="Ser-tRNA-synth_IIa"/>
    <property type="match status" value="1"/>
</dbReference>
<keyword evidence="5" id="KW-1185">Reference proteome</keyword>
<evidence type="ECO:0000313" key="4">
    <source>
        <dbReference type="EMBL" id="KAK5644096.1"/>
    </source>
</evidence>
<gene>
    <name evidence="4" type="ORF">RI129_007941</name>
</gene>
<dbReference type="AlphaFoldDB" id="A0AAN7VEH6"/>